<keyword evidence="1" id="KW-0472">Membrane</keyword>
<keyword evidence="3" id="KW-1185">Reference proteome</keyword>
<accession>A0A8S1UTV6</accession>
<dbReference type="OrthoDB" id="306251at2759"/>
<protein>
    <recommendedName>
        <fullName evidence="4">Transmembrane protein</fullName>
    </recommendedName>
</protein>
<proteinExistence type="predicted"/>
<gene>
    <name evidence="2" type="ORF">POCTA_138.1.T0500175</name>
</gene>
<dbReference type="AlphaFoldDB" id="A0A8S1UTV6"/>
<dbReference type="Proteomes" id="UP000683925">
    <property type="component" value="Unassembled WGS sequence"/>
</dbReference>
<evidence type="ECO:0000313" key="2">
    <source>
        <dbReference type="EMBL" id="CAD8167623.1"/>
    </source>
</evidence>
<reference evidence="2" key="1">
    <citation type="submission" date="2021-01" db="EMBL/GenBank/DDBJ databases">
        <authorList>
            <consortium name="Genoscope - CEA"/>
            <person name="William W."/>
        </authorList>
    </citation>
    <scope>NUCLEOTIDE SEQUENCE</scope>
</reference>
<organism evidence="2 3">
    <name type="scientific">Paramecium octaurelia</name>
    <dbReference type="NCBI Taxonomy" id="43137"/>
    <lineage>
        <taxon>Eukaryota</taxon>
        <taxon>Sar</taxon>
        <taxon>Alveolata</taxon>
        <taxon>Ciliophora</taxon>
        <taxon>Intramacronucleata</taxon>
        <taxon>Oligohymenophorea</taxon>
        <taxon>Peniculida</taxon>
        <taxon>Parameciidae</taxon>
        <taxon>Paramecium</taxon>
    </lineage>
</organism>
<name>A0A8S1UTV6_PAROT</name>
<sequence length="107" mass="12713">MLVLSRVQCESIITSIRNYTNGIIQSQVTQQNLMDFAPYILPFGIMFILSLQMIKVCFRRQMQYDSLPQSEQQANKIHHKKIQIPIKHKIQLVLMRYYCQLLRQLTI</sequence>
<evidence type="ECO:0008006" key="4">
    <source>
        <dbReference type="Google" id="ProtNLM"/>
    </source>
</evidence>
<evidence type="ECO:0000256" key="1">
    <source>
        <dbReference type="SAM" id="Phobius"/>
    </source>
</evidence>
<comment type="caution">
    <text evidence="2">The sequence shown here is derived from an EMBL/GenBank/DDBJ whole genome shotgun (WGS) entry which is preliminary data.</text>
</comment>
<keyword evidence="1" id="KW-0812">Transmembrane</keyword>
<feature type="transmembrane region" description="Helical" evidence="1">
    <location>
        <begin position="36"/>
        <end position="54"/>
    </location>
</feature>
<evidence type="ECO:0000313" key="3">
    <source>
        <dbReference type="Proteomes" id="UP000683925"/>
    </source>
</evidence>
<keyword evidence="1" id="KW-1133">Transmembrane helix</keyword>
<dbReference type="EMBL" id="CAJJDP010000050">
    <property type="protein sequence ID" value="CAD8167623.1"/>
    <property type="molecule type" value="Genomic_DNA"/>
</dbReference>